<feature type="transmembrane region" description="Helical" evidence="7">
    <location>
        <begin position="30"/>
        <end position="52"/>
    </location>
</feature>
<keyword evidence="5 7" id="KW-1133">Transmembrane helix</keyword>
<evidence type="ECO:0000256" key="7">
    <source>
        <dbReference type="SAM" id="Phobius"/>
    </source>
</evidence>
<dbReference type="Proteomes" id="UP000238164">
    <property type="component" value="Chromosome 1"/>
</dbReference>
<comment type="subcellular location">
    <subcellularLocation>
        <location evidence="1">Membrane</location>
        <topology evidence="1">Multi-pass membrane protein</topology>
    </subcellularLocation>
</comment>
<feature type="transmembrane region" description="Helical" evidence="7">
    <location>
        <begin position="300"/>
        <end position="324"/>
    </location>
</feature>
<dbReference type="GO" id="GO:0016020">
    <property type="term" value="C:membrane"/>
    <property type="evidence" value="ECO:0007669"/>
    <property type="project" value="UniProtKB-SubCell"/>
</dbReference>
<keyword evidence="10" id="KW-1185">Reference proteome</keyword>
<comment type="similarity">
    <text evidence="2">Belongs to the bacterial sugar transferase family.</text>
</comment>
<reference evidence="9 10" key="1">
    <citation type="submission" date="2018-02" db="EMBL/GenBank/DDBJ databases">
        <authorList>
            <person name="Cohen D.B."/>
            <person name="Kent A.D."/>
        </authorList>
    </citation>
    <scope>NUCLEOTIDE SEQUENCE [LARGE SCALE GENOMIC DNA]</scope>
    <source>
        <strain evidence="9">1</strain>
    </source>
</reference>
<dbReference type="RefSeq" id="WP_105184403.1">
    <property type="nucleotide sequence ID" value="NZ_BAAAGO010000016.1"/>
</dbReference>
<evidence type="ECO:0000256" key="5">
    <source>
        <dbReference type="ARBA" id="ARBA00022989"/>
    </source>
</evidence>
<dbReference type="AlphaFoldDB" id="A0A2N9JA82"/>
<dbReference type="KEGG" id="mgg:MPLG2_0051"/>
<dbReference type="PANTHER" id="PTHR30576">
    <property type="entry name" value="COLANIC BIOSYNTHESIS UDP-GLUCOSE LIPID CARRIER TRANSFERASE"/>
    <property type="match status" value="1"/>
</dbReference>
<evidence type="ECO:0000256" key="3">
    <source>
        <dbReference type="ARBA" id="ARBA00022679"/>
    </source>
</evidence>
<gene>
    <name evidence="9" type="ORF">MPLG2_0051</name>
</gene>
<dbReference type="PANTHER" id="PTHR30576:SF10">
    <property type="entry name" value="SLL5057 PROTEIN"/>
    <property type="match status" value="1"/>
</dbReference>
<protein>
    <submittedName>
        <fullName evidence="9">Exopolysaccharide biosynthesis polyprenyl glycosylphosphotransferase</fullName>
    </submittedName>
</protein>
<dbReference type="GO" id="GO:0016780">
    <property type="term" value="F:phosphotransferase activity, for other substituted phosphate groups"/>
    <property type="evidence" value="ECO:0007669"/>
    <property type="project" value="TreeGrafter"/>
</dbReference>
<evidence type="ECO:0000256" key="6">
    <source>
        <dbReference type="ARBA" id="ARBA00023136"/>
    </source>
</evidence>
<dbReference type="InterPro" id="IPR017475">
    <property type="entry name" value="EPS_sugar_tfrase"/>
</dbReference>
<dbReference type="OrthoDB" id="9808602at2"/>
<feature type="transmembrane region" description="Helical" evidence="7">
    <location>
        <begin position="106"/>
        <end position="126"/>
    </location>
</feature>
<proteinExistence type="inferred from homology"/>
<evidence type="ECO:0000259" key="8">
    <source>
        <dbReference type="Pfam" id="PF02397"/>
    </source>
</evidence>
<sequence length="491" mass="54524">MTTLDVRLRAAATQPALSTSFLRRAQRSKVLRQTLLALGDSAVLIVAALAAYMGRFGLDSLFMDAHPDVPSWLAHAIPALWIVVIAVAGGYSLPHLQTGMVEYQRITLASGITAGALGVACFLSKYDLSRGYFVLLFVIAVPALLVLRLGRRRMMKRLRTQGLFQSPVLVAGSPAHIDEVAQVLRREKWLGYQIIGAVTPADIEETACGLPVLGKVCEVVDLVRDSDVHTVIFAEGSFPDSQHFKRMAWELEEHDTQMMVVPALTDISSERLTARPVAGLPLVQVDRPQAMEASRWIKRLFDIVGSSLFLLAASPILLAVAIAIKLEDHGPIFFKQVRVGRRGEEFECFKIRSMVVDAEARKAELESQNEGNGVLFKMARDPRITRVGQFIRRFSIDEVPQFWNVLRGDMSLVGPRPALPREVAQYDRDAVRRLDVRPGLTGLWQVSGRSDLSWDETVRLDVYYVDNWSVMQDVSIMMRTAGAVLASRGAY</sequence>
<keyword evidence="6 7" id="KW-0472">Membrane</keyword>
<name>A0A2N9JA82_9ACTN</name>
<evidence type="ECO:0000313" key="10">
    <source>
        <dbReference type="Proteomes" id="UP000238164"/>
    </source>
</evidence>
<evidence type="ECO:0000313" key="9">
    <source>
        <dbReference type="EMBL" id="SPD85087.1"/>
    </source>
</evidence>
<evidence type="ECO:0000256" key="2">
    <source>
        <dbReference type="ARBA" id="ARBA00006464"/>
    </source>
</evidence>
<dbReference type="InterPro" id="IPR003362">
    <property type="entry name" value="Bact_transf"/>
</dbReference>
<feature type="transmembrane region" description="Helical" evidence="7">
    <location>
        <begin position="72"/>
        <end position="94"/>
    </location>
</feature>
<keyword evidence="4 7" id="KW-0812">Transmembrane</keyword>
<dbReference type="Gene3D" id="3.40.50.720">
    <property type="entry name" value="NAD(P)-binding Rossmann-like Domain"/>
    <property type="match status" value="1"/>
</dbReference>
<keyword evidence="3 9" id="KW-0808">Transferase</keyword>
<dbReference type="Pfam" id="PF02397">
    <property type="entry name" value="Bac_transf"/>
    <property type="match status" value="1"/>
</dbReference>
<evidence type="ECO:0000256" key="4">
    <source>
        <dbReference type="ARBA" id="ARBA00022692"/>
    </source>
</evidence>
<feature type="transmembrane region" description="Helical" evidence="7">
    <location>
        <begin position="132"/>
        <end position="150"/>
    </location>
</feature>
<dbReference type="Pfam" id="PF13727">
    <property type="entry name" value="CoA_binding_3"/>
    <property type="match status" value="1"/>
</dbReference>
<dbReference type="NCBIfam" id="TIGR03025">
    <property type="entry name" value="EPS_sugtrans"/>
    <property type="match status" value="1"/>
</dbReference>
<feature type="domain" description="Bacterial sugar transferase" evidence="8">
    <location>
        <begin position="298"/>
        <end position="485"/>
    </location>
</feature>
<organism evidence="9 10">
    <name type="scientific">Micropruina glycogenica</name>
    <dbReference type="NCBI Taxonomy" id="75385"/>
    <lineage>
        <taxon>Bacteria</taxon>
        <taxon>Bacillati</taxon>
        <taxon>Actinomycetota</taxon>
        <taxon>Actinomycetes</taxon>
        <taxon>Propionibacteriales</taxon>
        <taxon>Nocardioidaceae</taxon>
        <taxon>Micropruina</taxon>
    </lineage>
</organism>
<dbReference type="EMBL" id="LT985188">
    <property type="protein sequence ID" value="SPD85087.1"/>
    <property type="molecule type" value="Genomic_DNA"/>
</dbReference>
<evidence type="ECO:0000256" key="1">
    <source>
        <dbReference type="ARBA" id="ARBA00004141"/>
    </source>
</evidence>
<accession>A0A2N9JA82</accession>